<dbReference type="NCBIfam" id="TIGR02397">
    <property type="entry name" value="dnaX_nterm"/>
    <property type="match status" value="1"/>
</dbReference>
<dbReference type="CDD" id="cd18137">
    <property type="entry name" value="HLD_clamp_pol_III_gamma_tau"/>
    <property type="match status" value="1"/>
</dbReference>
<dbReference type="SUPFAM" id="SSF52540">
    <property type="entry name" value="P-loop containing nucleoside triphosphate hydrolases"/>
    <property type="match status" value="1"/>
</dbReference>
<dbReference type="RefSeq" id="WP_059033036.1">
    <property type="nucleotide sequence ID" value="NZ_DF977002.1"/>
</dbReference>
<name>A0A0U9HP32_9FIRM</name>
<evidence type="ECO:0000256" key="11">
    <source>
        <dbReference type="ARBA" id="ARBA00049244"/>
    </source>
</evidence>
<dbReference type="SMART" id="SM00382">
    <property type="entry name" value="AAA"/>
    <property type="match status" value="1"/>
</dbReference>
<feature type="compositionally biased region" description="Basic and acidic residues" evidence="13">
    <location>
        <begin position="423"/>
        <end position="442"/>
    </location>
</feature>
<evidence type="ECO:0000256" key="9">
    <source>
        <dbReference type="ARBA" id="ARBA00022840"/>
    </source>
</evidence>
<comment type="catalytic activity">
    <reaction evidence="11">
        <text>DNA(n) + a 2'-deoxyribonucleoside 5'-triphosphate = DNA(n+1) + diphosphate</text>
        <dbReference type="Rhea" id="RHEA:22508"/>
        <dbReference type="Rhea" id="RHEA-COMP:17339"/>
        <dbReference type="Rhea" id="RHEA-COMP:17340"/>
        <dbReference type="ChEBI" id="CHEBI:33019"/>
        <dbReference type="ChEBI" id="CHEBI:61560"/>
        <dbReference type="ChEBI" id="CHEBI:173112"/>
        <dbReference type="EC" id="2.7.7.7"/>
    </reaction>
</comment>
<evidence type="ECO:0000256" key="12">
    <source>
        <dbReference type="SAM" id="Coils"/>
    </source>
</evidence>
<keyword evidence="5" id="KW-0235">DNA replication</keyword>
<evidence type="ECO:0000259" key="14">
    <source>
        <dbReference type="SMART" id="SM00382"/>
    </source>
</evidence>
<evidence type="ECO:0000256" key="2">
    <source>
        <dbReference type="ARBA" id="ARBA00012417"/>
    </source>
</evidence>
<evidence type="ECO:0000256" key="6">
    <source>
        <dbReference type="ARBA" id="ARBA00022723"/>
    </source>
</evidence>
<organism evidence="15">
    <name type="scientific">Tepidanaerobacter syntrophicus</name>
    <dbReference type="NCBI Taxonomy" id="224999"/>
    <lineage>
        <taxon>Bacteria</taxon>
        <taxon>Bacillati</taxon>
        <taxon>Bacillota</taxon>
        <taxon>Clostridia</taxon>
        <taxon>Thermosediminibacterales</taxon>
        <taxon>Tepidanaerobacteraceae</taxon>
        <taxon>Tepidanaerobacter</taxon>
    </lineage>
</organism>
<gene>
    <name evidence="15" type="ORF">TSYNT_8162</name>
</gene>
<dbReference type="Gene3D" id="3.40.50.300">
    <property type="entry name" value="P-loop containing nucleotide triphosphate hydrolases"/>
    <property type="match status" value="1"/>
</dbReference>
<dbReference type="EMBL" id="DF977002">
    <property type="protein sequence ID" value="GAQ25633.1"/>
    <property type="molecule type" value="Genomic_DNA"/>
</dbReference>
<dbReference type="OrthoDB" id="9810148at2"/>
<dbReference type="GO" id="GO:0003677">
    <property type="term" value="F:DNA binding"/>
    <property type="evidence" value="ECO:0007669"/>
    <property type="project" value="InterPro"/>
</dbReference>
<keyword evidence="6" id="KW-0479">Metal-binding</keyword>
<dbReference type="AlphaFoldDB" id="A0A0U9HP32"/>
<dbReference type="InterPro" id="IPR008921">
    <property type="entry name" value="DNA_pol3_clamp-load_cplx_C"/>
</dbReference>
<keyword evidence="12" id="KW-0175">Coiled coil</keyword>
<feature type="region of interest" description="Disordered" evidence="13">
    <location>
        <begin position="420"/>
        <end position="444"/>
    </location>
</feature>
<dbReference type="Pfam" id="PF13177">
    <property type="entry name" value="DNA_pol3_delta2"/>
    <property type="match status" value="1"/>
</dbReference>
<accession>A0A0U9HP32</accession>
<reference evidence="15" key="1">
    <citation type="journal article" date="2016" name="Genome Announc.">
        <title>Draft Genome Sequence of the Syntrophic Lactate-Degrading Bacterium Tepidanaerobacter syntrophicus JLT.</title>
        <authorList>
            <person name="Matsuura N."/>
            <person name="Ohashi A."/>
            <person name="Tourlousse D.M."/>
            <person name="Sekiguchi Y."/>
        </authorList>
    </citation>
    <scope>NUCLEOTIDE SEQUENCE [LARGE SCALE GENOMIC DNA]</scope>
    <source>
        <strain evidence="15">JL</strain>
    </source>
</reference>
<keyword evidence="10" id="KW-0239">DNA-directed DNA polymerase</keyword>
<dbReference type="Pfam" id="PF22608">
    <property type="entry name" value="DNAX_ATPase_lid"/>
    <property type="match status" value="1"/>
</dbReference>
<dbReference type="Pfam" id="PF12169">
    <property type="entry name" value="DNA_pol3_gamma3"/>
    <property type="match status" value="1"/>
</dbReference>
<feature type="domain" description="AAA+ ATPase" evidence="14">
    <location>
        <begin position="37"/>
        <end position="185"/>
    </location>
</feature>
<keyword evidence="4" id="KW-0548">Nucleotidyltransferase</keyword>
<evidence type="ECO:0000256" key="4">
    <source>
        <dbReference type="ARBA" id="ARBA00022695"/>
    </source>
</evidence>
<dbReference type="GO" id="GO:0003887">
    <property type="term" value="F:DNA-directed DNA polymerase activity"/>
    <property type="evidence" value="ECO:0007669"/>
    <property type="project" value="UniProtKB-KW"/>
</dbReference>
<evidence type="ECO:0000313" key="15">
    <source>
        <dbReference type="EMBL" id="GAQ25633.1"/>
    </source>
</evidence>
<dbReference type="Gene3D" id="1.20.272.10">
    <property type="match status" value="1"/>
</dbReference>
<evidence type="ECO:0000256" key="13">
    <source>
        <dbReference type="SAM" id="MobiDB-lite"/>
    </source>
</evidence>
<dbReference type="InterPro" id="IPR003593">
    <property type="entry name" value="AAA+_ATPase"/>
</dbReference>
<dbReference type="Proteomes" id="UP000062160">
    <property type="component" value="Unassembled WGS sequence"/>
</dbReference>
<evidence type="ECO:0000256" key="10">
    <source>
        <dbReference type="ARBA" id="ARBA00022932"/>
    </source>
</evidence>
<dbReference type="GO" id="GO:0006261">
    <property type="term" value="P:DNA-templated DNA replication"/>
    <property type="evidence" value="ECO:0007669"/>
    <property type="project" value="TreeGrafter"/>
</dbReference>
<keyword evidence="8" id="KW-0862">Zinc</keyword>
<dbReference type="PANTHER" id="PTHR11669">
    <property type="entry name" value="REPLICATION FACTOR C / DNA POLYMERASE III GAMMA-TAU SUBUNIT"/>
    <property type="match status" value="1"/>
</dbReference>
<dbReference type="Gene3D" id="1.10.8.60">
    <property type="match status" value="1"/>
</dbReference>
<dbReference type="InterPro" id="IPR050238">
    <property type="entry name" value="DNA_Rep/Repair_Clamp_Loader"/>
</dbReference>
<dbReference type="EC" id="2.7.7.7" evidence="2"/>
<dbReference type="GO" id="GO:0009360">
    <property type="term" value="C:DNA polymerase III complex"/>
    <property type="evidence" value="ECO:0007669"/>
    <property type="project" value="InterPro"/>
</dbReference>
<dbReference type="NCBIfam" id="NF004046">
    <property type="entry name" value="PRK05563.1"/>
    <property type="match status" value="1"/>
</dbReference>
<keyword evidence="9" id="KW-0067">ATP-binding</keyword>
<dbReference type="InterPro" id="IPR027417">
    <property type="entry name" value="P-loop_NTPase"/>
</dbReference>
<protein>
    <recommendedName>
        <fullName evidence="2">DNA-directed DNA polymerase</fullName>
        <ecNumber evidence="2">2.7.7.7</ecNumber>
    </recommendedName>
</protein>
<dbReference type="InterPro" id="IPR022754">
    <property type="entry name" value="DNA_pol_III_gamma-3"/>
</dbReference>
<dbReference type="InterPro" id="IPR045085">
    <property type="entry name" value="HLD_clamp_pol_III_gamma_tau"/>
</dbReference>
<dbReference type="FunFam" id="1.10.8.60:FF:000013">
    <property type="entry name" value="DNA polymerase III subunit gamma/tau"/>
    <property type="match status" value="1"/>
</dbReference>
<evidence type="ECO:0000256" key="7">
    <source>
        <dbReference type="ARBA" id="ARBA00022741"/>
    </source>
</evidence>
<evidence type="ECO:0000256" key="8">
    <source>
        <dbReference type="ARBA" id="ARBA00022833"/>
    </source>
</evidence>
<dbReference type="FunFam" id="3.40.50.300:FF:000014">
    <property type="entry name" value="DNA polymerase III subunit gamma/tau"/>
    <property type="match status" value="1"/>
</dbReference>
<dbReference type="GO" id="GO:0046872">
    <property type="term" value="F:metal ion binding"/>
    <property type="evidence" value="ECO:0007669"/>
    <property type="project" value="UniProtKB-KW"/>
</dbReference>
<evidence type="ECO:0000256" key="5">
    <source>
        <dbReference type="ARBA" id="ARBA00022705"/>
    </source>
</evidence>
<proteinExistence type="inferred from homology"/>
<dbReference type="InterPro" id="IPR012763">
    <property type="entry name" value="DNA_pol_III_sug/sutau_N"/>
</dbReference>
<dbReference type="GO" id="GO:0005524">
    <property type="term" value="F:ATP binding"/>
    <property type="evidence" value="ECO:0007669"/>
    <property type="project" value="UniProtKB-KW"/>
</dbReference>
<sequence length="578" mass="64679">MSYVALYRKYRPQTFDEIVGQKAIVTTLKNQLKTGKIAHAYLFCGMRGTGKTSTARVFAKALNCEKGPAENPCNECDTCRAISNGSMIDVIEMDAASNRGIDDIRDLKEKVNFAPSQGRYKVYIIDEVHMLTTEAFNALLKTLEEPPDYVIFILATTEPDKLPSTILSRCMRFDFTRVSVNEIIGQLEKVTDDLDIKVEKRALSQIAAYSQGSVRDALSLLDKAAAFGKGEITYQDVLDLLGAVGNEVFYGISNAAVKADISAMLNAVDDISKKGKDIFRFTEGLLKHFRDLLMVSIDADRSLVDATDEDYARLKEISKEYTKEKILSIIDILNDAESEIKWSSQPRIIVEAALAKLVLPALWKKEEGHIARVQELEKKVAALEARLENVMTNTGSHVIKEPVSDIKNVTDSVNVADLSSKAEPIKADEPKKPEKKVKPLDKDETDDKEVLQTIQKSWPNILKTLTGKGKMKLISVIKAGEIKPAKIENKKLYFINEGDAVYEEMILAEKHTIEEMIKEIANIDITVKGFVQKGEDAPSDIKNFEPDKIKKDKKEISDEEYSQQVIDFFGEDNVTFED</sequence>
<dbReference type="CDD" id="cd00009">
    <property type="entry name" value="AAA"/>
    <property type="match status" value="1"/>
</dbReference>
<evidence type="ECO:0000256" key="1">
    <source>
        <dbReference type="ARBA" id="ARBA00006360"/>
    </source>
</evidence>
<keyword evidence="16" id="KW-1185">Reference proteome</keyword>
<dbReference type="STRING" id="224999.GCA_001485475_01663"/>
<comment type="similarity">
    <text evidence="1">Belongs to the DnaX/STICHEL family.</text>
</comment>
<dbReference type="SUPFAM" id="SSF48019">
    <property type="entry name" value="post-AAA+ oligomerization domain-like"/>
    <property type="match status" value="1"/>
</dbReference>
<dbReference type="PANTHER" id="PTHR11669:SF0">
    <property type="entry name" value="PROTEIN STICHEL-LIKE 2"/>
    <property type="match status" value="1"/>
</dbReference>
<evidence type="ECO:0000256" key="3">
    <source>
        <dbReference type="ARBA" id="ARBA00022679"/>
    </source>
</evidence>
<keyword evidence="7" id="KW-0547">Nucleotide-binding</keyword>
<feature type="coiled-coil region" evidence="12">
    <location>
        <begin position="366"/>
        <end position="393"/>
    </location>
</feature>
<keyword evidence="3" id="KW-0808">Transferase</keyword>
<evidence type="ECO:0000313" key="16">
    <source>
        <dbReference type="Proteomes" id="UP000062160"/>
    </source>
</evidence>